<dbReference type="InterPro" id="IPR055442">
    <property type="entry name" value="Beta-prop_EML-like_2nd"/>
</dbReference>
<reference evidence="9 10" key="1">
    <citation type="journal article" date="2015" name="Genome Biol. Evol.">
        <title>Comparative Genomics of a Bacterivorous Green Alga Reveals Evolutionary Causalities and Consequences of Phago-Mixotrophic Mode of Nutrition.</title>
        <authorList>
            <person name="Burns J.A."/>
            <person name="Paasch A."/>
            <person name="Narechania A."/>
            <person name="Kim E."/>
        </authorList>
    </citation>
    <scope>NUCLEOTIDE SEQUENCE [LARGE SCALE GENOMIC DNA]</scope>
    <source>
        <strain evidence="9 10">PLY_AMNH</strain>
    </source>
</reference>
<evidence type="ECO:0000259" key="7">
    <source>
        <dbReference type="Pfam" id="PF23409"/>
    </source>
</evidence>
<evidence type="ECO:0000256" key="3">
    <source>
        <dbReference type="ARBA" id="ARBA00022737"/>
    </source>
</evidence>
<comment type="caution">
    <text evidence="9">The sequence shown here is derived from an EMBL/GenBank/DDBJ whole genome shotgun (WGS) entry which is preliminary data.</text>
</comment>
<comment type="similarity">
    <text evidence="1">Belongs to the WD repeat EMAP family.</text>
</comment>
<feature type="compositionally biased region" description="Acidic residues" evidence="6">
    <location>
        <begin position="748"/>
        <end position="758"/>
    </location>
</feature>
<evidence type="ECO:0000259" key="8">
    <source>
        <dbReference type="Pfam" id="PF23414"/>
    </source>
</evidence>
<evidence type="ECO:0000313" key="9">
    <source>
        <dbReference type="EMBL" id="KAK3286813.1"/>
    </source>
</evidence>
<dbReference type="SUPFAM" id="SSF50998">
    <property type="entry name" value="Quinoprotein alcohol dehydrogenase-like"/>
    <property type="match status" value="1"/>
</dbReference>
<feature type="domain" description="EML-like second beta-propeller" evidence="8">
    <location>
        <begin position="1183"/>
        <end position="1474"/>
    </location>
</feature>
<dbReference type="Gene3D" id="3.40.50.12500">
    <property type="match status" value="3"/>
</dbReference>
<dbReference type="Proteomes" id="UP001190700">
    <property type="component" value="Unassembled WGS sequence"/>
</dbReference>
<feature type="repeat" description="WD" evidence="5">
    <location>
        <begin position="592"/>
        <end position="633"/>
    </location>
</feature>
<dbReference type="GO" id="GO:0008017">
    <property type="term" value="F:microtubule binding"/>
    <property type="evidence" value="ECO:0007669"/>
    <property type="project" value="TreeGrafter"/>
</dbReference>
<feature type="region of interest" description="Disordered" evidence="6">
    <location>
        <begin position="747"/>
        <end position="778"/>
    </location>
</feature>
<feature type="repeat" description="WD" evidence="5">
    <location>
        <begin position="1325"/>
        <end position="1356"/>
    </location>
</feature>
<keyword evidence="3" id="KW-0677">Repeat</keyword>
<dbReference type="InterPro" id="IPR011047">
    <property type="entry name" value="Quinoprotein_ADH-like_sf"/>
</dbReference>
<dbReference type="Pfam" id="PF01177">
    <property type="entry name" value="Asp_Glu_race"/>
    <property type="match status" value="7"/>
</dbReference>
<dbReference type="InterPro" id="IPR055439">
    <property type="entry name" value="Beta-prop_EML_1st"/>
</dbReference>
<feature type="region of interest" description="Disordered" evidence="6">
    <location>
        <begin position="3672"/>
        <end position="3691"/>
    </location>
</feature>
<feature type="repeat" description="WD" evidence="5">
    <location>
        <begin position="711"/>
        <end position="742"/>
    </location>
</feature>
<dbReference type="GO" id="GO:0005929">
    <property type="term" value="C:cilium"/>
    <property type="evidence" value="ECO:0007669"/>
    <property type="project" value="UniProtKB-ARBA"/>
</dbReference>
<dbReference type="PROSITE" id="PS50082">
    <property type="entry name" value="WD_REPEATS_2"/>
    <property type="match status" value="6"/>
</dbReference>
<dbReference type="PROSITE" id="PS00678">
    <property type="entry name" value="WD_REPEATS_1"/>
    <property type="match status" value="1"/>
</dbReference>
<gene>
    <name evidence="9" type="ORF">CYMTET_5644</name>
</gene>
<protein>
    <submittedName>
        <fullName evidence="9">Uncharacterized protein</fullName>
    </submittedName>
</protein>
<dbReference type="InterPro" id="IPR053714">
    <property type="entry name" value="Iso_Racemase_Enz_sf"/>
</dbReference>
<dbReference type="InterPro" id="IPR036322">
    <property type="entry name" value="WD40_repeat_dom_sf"/>
</dbReference>
<dbReference type="InterPro" id="IPR050630">
    <property type="entry name" value="WD_repeat_EMAP"/>
</dbReference>
<dbReference type="Pfam" id="PF23414">
    <property type="entry name" value="Beta-prop_EML_2"/>
    <property type="match status" value="2"/>
</dbReference>
<feature type="domain" description="EML-like first beta-propeller" evidence="7">
    <location>
        <begin position="163"/>
        <end position="393"/>
    </location>
</feature>
<dbReference type="GO" id="GO:0047661">
    <property type="term" value="F:amino-acid racemase activity"/>
    <property type="evidence" value="ECO:0007669"/>
    <property type="project" value="InterPro"/>
</dbReference>
<dbReference type="PANTHER" id="PTHR13720:SF33">
    <property type="entry name" value="HELP DOMAIN-CONTAINING PROTEIN"/>
    <property type="match status" value="1"/>
</dbReference>
<keyword evidence="10" id="KW-1185">Reference proteome</keyword>
<feature type="domain" description="EML-like second beta-propeller" evidence="8">
    <location>
        <begin position="474"/>
        <end position="744"/>
    </location>
</feature>
<comment type="similarity">
    <text evidence="4">Belongs to the HyuE racemase family.</text>
</comment>
<feature type="compositionally biased region" description="Polar residues" evidence="6">
    <location>
        <begin position="767"/>
        <end position="777"/>
    </location>
</feature>
<accession>A0AAE0GZ12</accession>
<dbReference type="EMBL" id="LGRX02001123">
    <property type="protein sequence ID" value="KAK3286813.1"/>
    <property type="molecule type" value="Genomic_DNA"/>
</dbReference>
<dbReference type="InterPro" id="IPR015942">
    <property type="entry name" value="Asp/Glu/hydantoin_racemase"/>
</dbReference>
<feature type="compositionally biased region" description="Basic residues" evidence="6">
    <location>
        <begin position="3679"/>
        <end position="3691"/>
    </location>
</feature>
<dbReference type="InterPro" id="IPR019775">
    <property type="entry name" value="WD40_repeat_CS"/>
</dbReference>
<feature type="region of interest" description="Disordered" evidence="6">
    <location>
        <begin position="1"/>
        <end position="33"/>
    </location>
</feature>
<dbReference type="Gene3D" id="2.130.10.10">
    <property type="entry name" value="YVTN repeat-like/Quinoprotein amine dehydrogenase"/>
    <property type="match status" value="4"/>
</dbReference>
<dbReference type="InterPro" id="IPR005108">
    <property type="entry name" value="HELP"/>
</dbReference>
<dbReference type="SUPFAM" id="SSF50960">
    <property type="entry name" value="TolB, C-terminal domain"/>
    <property type="match status" value="1"/>
</dbReference>
<dbReference type="Pfam" id="PF23409">
    <property type="entry name" value="Beta-prop_EML"/>
    <property type="match status" value="2"/>
</dbReference>
<name>A0AAE0GZ12_9CHLO</name>
<dbReference type="Pfam" id="PF03451">
    <property type="entry name" value="HELP"/>
    <property type="match status" value="2"/>
</dbReference>
<feature type="domain" description="EML-like first beta-propeller" evidence="7">
    <location>
        <begin position="906"/>
        <end position="1163"/>
    </location>
</feature>
<evidence type="ECO:0000256" key="2">
    <source>
        <dbReference type="ARBA" id="ARBA00022574"/>
    </source>
</evidence>
<dbReference type="InterPro" id="IPR015943">
    <property type="entry name" value="WD40/YVTN_repeat-like_dom_sf"/>
</dbReference>
<evidence type="ECO:0000256" key="5">
    <source>
        <dbReference type="PROSITE-ProRule" id="PRU00221"/>
    </source>
</evidence>
<sequence>MGAGCSSDASARGPNKLPPLANHPESDSDSLSYSGNAVRTVRGLKHYDPLEEHYAEEGYDSDFATETTSGYNPEFRPERGAPVRSVAEGFLYQQKECREALFAPTAYETSASTISKPENVLKLEYVHGYRSNGSHNNLFYTSAGEAVYPAASLGVVHNLKTKKQRFFKGHTGEVISLAKHPTKDIIATGEVRAHSPTICVWNASTCQQLAVLKGVHTKSVLCLAFDPSGTFLASVGGNDDHTVAVYDWQKGVLEGKTAGDVRRVSICKYNPHTGQLVTAGERHLKFYELKNKKLQGTKALYGKVGKGQSTVTALTFLGDKSTLIATKGGDMYIFEGTKASKYFPHMHKGPIYGLDYVEQGKEVFILTAGADGKIHLRNPYLTKIMTTIDLSTARDSFRDGSHKLLAYTIGRAPCPTSISYSMESKTLLVGNSFNEVIQVDLSEDRTEPKYELVVQGHTSSRAPHERLRQGTVGALDCSTNKPTYFTGGEDNSIRCWSARTCEMTGLIQLTDAVQTISVHPLQGNILAAGCKTGRVFIVDVKQSVVVNSFTASHQGLTQCRFSPCGKMLAVAGMDTNIVVYSVNNKYKTINTFHGHIAPVTNLDWASDSSTLQTNSSSMELKFWSIDEGAEVKQKQRMADVDWATWTCPIGWAAQGTWPKGATGAEYFPTCSRSNRTHWQDGESVLAAGTASGDVQLFRYPSDVGCAEGVSVTGHSGAVVNCRFTFNEKYLVSTSSDGCIFQWRHYEPQEGEEESDTEETDVREQYDNKTSSQPSQVVRSGYVEGSPSYVSHGGGIPDPYKNHSLQELGMMRGVTSPLTGKQCLTQIGTPAGWAADARTYSSPEEGLELEWVYGFRGHDGFQNIAGAPGDKVVYHVGAMGVVLDPEAKAQVYVTDDPMGSGSLRGNTEDILSLAQHPNQKYHATGEVGPQPKIVVWDATAGAPHALRVLHGFHRRAVVSMAFSSSGQYLASLGMDDDHSVAIYDWDKEMLLATSKGDKNRLFHIAWSPHDGTLLTTGVKHVRSWGRLGQSSIKKGTRLSKKSLVLKPKGELQTFYTSCFPDADCAAVGTKRGDIYIFRAGKLASVLPVAHAGGATALYSTLDGTVYSGGRDGSVKTWDLKKAAPIRKVQVQTSGIRTVVPTVRSIYANSREDILVGTDAGEIVRVRGASKEPAVLVQGHGKGEVWGLALHPMKDVMVSSGDDGTLRVWNTTTNELVGAVMLTPKMKVPVGGDAGESGKNVKQLPRNAVRAVECSPGGDMVAAGMVSGEVHVLQLDTLAVAKTICDREAWISSLRWSPDGALLAVGSHSNVIDVYDARAGFKKVCSCKGHSSFISQMDFSKDGKVLRSNSGDHEVCFWYMPGSTGVVGKQLQNASDTFNMMWTSCTCTFAWPVLAIYSFDSDGADINSVHMSPSGHSIATGDDYGKVKLFRCPALGAPPTVYGGHSSRITGVRFNRSGKLLFSTGGDDTAVCKWRVTSVSSKRAVATNLEDVHSSVATKSRRFAEGADHPDLGPVAVGVLRLEYHYPPLEGDIDHEDSYGYKVLFRQVDGLTFEVAQSGKLPPAVKKSFISAIRWLEAKQVVGITGDCGFMMAYQVFVRQQTDVPVFMSSMVQAPMLIAAHDKEAKFAIFTANSKSLKPNLPQLLTECGVEVNVDRFVLVGLQECDGFDAVAKGERVNPRLVQPAILKRVRKLVEDEPELSGILLECTELPAYADAIRAETGLPVFDAITLVDFFHSACSDNPRFGTSYKKAVMAGKPKPKGGVKKALKKKFVPGADHPDLGPVAVGVLRLEYHYPPIAGDIDSADSYGYEVLFKQVDGLTFELAQSGKLTAVVKKNFISAIRWLESKDVVGITGDCGFMMAYQVFVRQQTDVPVFMSSMLQAPMLMAAFDKETKFAIFTANSKSLEPNIEWLLTECGIDVEVERFIVVGLQDVPGFDAVANGEKVDPRVVQPGILKVIHKLVNAIADLGAIILECTELPAYADAIRAESGLPVLDAITMVDYFHSSMADNPRFGKAYSTNQKANHDMAAAVGAKQKKFDVEFAEGADHPDLGPVAVGVLRLEYHYPPLEGDIDHEDSYGYKVLFRQVDGLTFEVAQSGKLPPAVKKSFISAIRWLEAKQVVGITGDCGFMMAYQVFVRQQTEIPVFMSSMVQAPMLIAAHDKEAKFAIFTANSKSLKPNLPQLLTECGVEVNVDRFVLVGLQECDGFDAVAKGERVNPRLVQPAILKRVRKLVEDEPELSGILLECTELPAYADAIRAETGLPVFDAITLVDFFHSACSDNPRFGTSYKKAVMAGKPKPKGGVKKALKKKFVPGADHPDLGPVAVGVLRLEYHYPPIAGDIDSADSYGYEVLFKQVDGLTFELAQSGKLTADVKKNFISAIRWLESKDVVGITGDCGFMMAYQVFVRQQTDVPVFMSSMLQAPMLMAAFDKETKFAIFTANSKSLEPNIEWLLTECGIEVEVERFIVVGLQDVPGFDAVANGEKVDPRVVQPGILKRVHKLVQDEPELGAIILECTELPAYADAIRAESGLPVLDAITMVDYFHSSMADNPRFGKAYSTNQKANHDMAAAVGAKQKKFDVEFAEGADHPDLGPVAVGVLRLEYHYPPLEGDIDHEDSYGYKVLFRQVDGLTFEVAQSGKLPPAVKKSFISAIRWLEAKQVVGITGDCGFMMAYQVFVRQQTEIPVFMSSMVQAPMLIAAHDKEAKFAIFTANSKSLKPNLPQLLTECGVEVNVDRFVLVGLQECDGFDAVAKGERVNPRLVQPAILKRVRKLVEDEPELSGILLECTELPAYADAIRAETGLPVFDAITLVDFFHSACSDNPRFGTSYKKAVMAGKPKPKGGVKKALKKKFVPGADHPDLGPVAVGVLRLEYHYPPIAGDIDSADSYGYEVLFKQVDGLTFELAQSGKLTADVKKNFISAIRWLESKDVVGITGDCGFMMAYQVFVRQQTDVPVFMSSMLQAPMLMAAFDKETKFAIFTANSKSLEPNIEWLLTECGIEVEVERFIVVGLQDVPGFDAVANGEKVDPRVVQPGILKRVHKLVQDEPELGAIILECTELPAYADAIRAESGLPVLDAITMVDYFHSSMADNPRFGKAYSTNQKANHDMAAAVGAKQKKFDVEFAEGADNPDLGPVAVGVLRLEYHYPPLEGDIDSADSYGYKVLFRQVDGLTFEVAQSGKMTKNVEVNMISAIRWLEAKQVVGITGDCGFMMAYQVFVRRNTELPVFMSSMMQAPMLIAAHDQDAKFAIFTANSKSLEPNLEFLLTDCGVEVDVDRFVLVGLQECDGFDAVAKGERVNPRLVQPAILKRVRKLVKDEPELAAIILECTELPAYADAIRAETGLPVFDAITLVDFFHSASSDNPHFGGAMKKGSFSGKKKGKGAVSKAMKKRFRPGADHPDLGPVGVGVLRLDYHYPPLAGDIDSADSYGYKVIFKQVDGLTFEMAQSGKMTKAVEKNLVSAIHWLESQEVAPMLIAAFDQDAKFGILTANSKSLEPNLDMLLQDCGVDVDVDRFVVLGLQNVPGFDAVAKGEAVDASVVQPGIVAAVQKMCTDEPDVAAIILECTELPAYADAIRAGTGIPVFDAITLECDGFDAVAKGERVNPRLVQPAILKRVRKLVKDEPELAAIILECTELPAYADAIRAETGLPVFDAITLVDFFHSASSDNPHFGGAMKKGSFSGKKKGKGAVSKAMKKRFRPGADHPDLGPVGTIPAACSWLCDCIPPVGFKARL</sequence>
<feature type="repeat" description="WD" evidence="5">
    <location>
        <begin position="1104"/>
        <end position="1126"/>
    </location>
</feature>
<organism evidence="9 10">
    <name type="scientific">Cymbomonas tetramitiformis</name>
    <dbReference type="NCBI Taxonomy" id="36881"/>
    <lineage>
        <taxon>Eukaryota</taxon>
        <taxon>Viridiplantae</taxon>
        <taxon>Chlorophyta</taxon>
        <taxon>Pyramimonadophyceae</taxon>
        <taxon>Pyramimonadales</taxon>
        <taxon>Pyramimonadaceae</taxon>
        <taxon>Cymbomonas</taxon>
    </lineage>
</organism>
<feature type="region of interest" description="Disordered" evidence="6">
    <location>
        <begin position="56"/>
        <end position="79"/>
    </location>
</feature>
<feature type="repeat" description="WD" evidence="5">
    <location>
        <begin position="1440"/>
        <end position="1482"/>
    </location>
</feature>
<dbReference type="FunFam" id="2.130.10.10:FF:000320">
    <property type="entry name" value="echinoderm microtubule-associated protein-like 6"/>
    <property type="match status" value="1"/>
</dbReference>
<proteinExistence type="inferred from homology"/>
<evidence type="ECO:0000256" key="1">
    <source>
        <dbReference type="ARBA" id="ARBA00006489"/>
    </source>
</evidence>
<dbReference type="PANTHER" id="PTHR13720">
    <property type="entry name" value="WD-40 REPEAT PROTEIN"/>
    <property type="match status" value="1"/>
</dbReference>
<evidence type="ECO:0000313" key="10">
    <source>
        <dbReference type="Proteomes" id="UP001190700"/>
    </source>
</evidence>
<evidence type="ECO:0000256" key="6">
    <source>
        <dbReference type="SAM" id="MobiDB-lite"/>
    </source>
</evidence>
<feature type="repeat" description="WD" evidence="5">
    <location>
        <begin position="1183"/>
        <end position="1217"/>
    </location>
</feature>
<evidence type="ECO:0000256" key="4">
    <source>
        <dbReference type="ARBA" id="ARBA00038414"/>
    </source>
</evidence>
<dbReference type="InterPro" id="IPR001680">
    <property type="entry name" value="WD40_rpt"/>
</dbReference>
<keyword evidence="2 5" id="KW-0853">WD repeat</keyword>
<dbReference type="SMART" id="SM00320">
    <property type="entry name" value="WD40"/>
    <property type="match status" value="19"/>
</dbReference>
<dbReference type="SUPFAM" id="SSF50978">
    <property type="entry name" value="WD40 repeat-like"/>
    <property type="match status" value="3"/>
</dbReference>